<dbReference type="PANTHER" id="PTHR43805">
    <property type="entry name" value="GLYCEROPHOSPHORYL DIESTER PHOSPHODIESTERASE"/>
    <property type="match status" value="1"/>
</dbReference>
<dbReference type="InterPro" id="IPR030395">
    <property type="entry name" value="GP_PDE_dom"/>
</dbReference>
<reference evidence="2 3" key="1">
    <citation type="submission" date="2017-09" db="EMBL/GenBank/DDBJ databases">
        <authorList>
            <person name="Ehlers B."/>
            <person name="Leendertz F.H."/>
        </authorList>
    </citation>
    <scope>NUCLEOTIDE SEQUENCE [LARGE SCALE GENOMIC DNA]</scope>
    <source>
        <strain evidence="2 3">DSM 18289</strain>
    </source>
</reference>
<accession>A0A285NF19</accession>
<sequence>MVIFKRVLVALTIVVIGVWAFNSPLMRSSFPEAQKRLIAHRGVHQTFPTKGITNETCTARLIDQPSHELIENTLPSMKAAFEAGADIVELDIHLTIDDKWAVYHDWTLDCRSDGQGPVRDATMKFLKTLDIGYGYSADDGKTFPLRGKYVGAMPELVEVFAAFPDKKFLINFKSNDADEGKAFAQFLTSNPNYKKQIWAVYGGAKPTATVLDAHSDMKGYTKQSVKACLKSYAALGWSGHIPDICHNRILAVPSNYARWMWGWPGLFHQRMKEAGSELILLGDYSSSNTGSRGLDDLATIEAVPAQIGGYIWTNKIEVVGPEFKK</sequence>
<evidence type="ECO:0000313" key="3">
    <source>
        <dbReference type="Proteomes" id="UP000219439"/>
    </source>
</evidence>
<dbReference type="SUPFAM" id="SSF51695">
    <property type="entry name" value="PLC-like phosphodiesterases"/>
    <property type="match status" value="1"/>
</dbReference>
<dbReference type="GO" id="GO:0008081">
    <property type="term" value="F:phosphoric diester hydrolase activity"/>
    <property type="evidence" value="ECO:0007669"/>
    <property type="project" value="InterPro"/>
</dbReference>
<protein>
    <submittedName>
        <fullName evidence="2">Glycerophosphoryl diester phosphodiesterase</fullName>
    </submittedName>
</protein>
<proteinExistence type="predicted"/>
<evidence type="ECO:0000259" key="1">
    <source>
        <dbReference type="PROSITE" id="PS51704"/>
    </source>
</evidence>
<organism evidence="2 3">
    <name type="scientific">Cohaesibacter gelatinilyticus</name>
    <dbReference type="NCBI Taxonomy" id="372072"/>
    <lineage>
        <taxon>Bacteria</taxon>
        <taxon>Pseudomonadati</taxon>
        <taxon>Pseudomonadota</taxon>
        <taxon>Alphaproteobacteria</taxon>
        <taxon>Hyphomicrobiales</taxon>
        <taxon>Cohaesibacteraceae</taxon>
    </lineage>
</organism>
<dbReference type="PANTHER" id="PTHR43805:SF1">
    <property type="entry name" value="GP-PDE DOMAIN-CONTAINING PROTEIN"/>
    <property type="match status" value="1"/>
</dbReference>
<dbReference type="Gene3D" id="3.20.20.190">
    <property type="entry name" value="Phosphatidylinositol (PI) phosphodiesterase"/>
    <property type="match status" value="1"/>
</dbReference>
<feature type="domain" description="GP-PDE" evidence="1">
    <location>
        <begin position="35"/>
        <end position="325"/>
    </location>
</feature>
<gene>
    <name evidence="2" type="ORF">SAMN06265368_1428</name>
</gene>
<keyword evidence="3" id="KW-1185">Reference proteome</keyword>
<dbReference type="InterPro" id="IPR017946">
    <property type="entry name" value="PLC-like_Pdiesterase_TIM-brl"/>
</dbReference>
<name>A0A285NF19_9HYPH</name>
<dbReference type="Pfam" id="PF03009">
    <property type="entry name" value="GDPD"/>
    <property type="match status" value="1"/>
</dbReference>
<dbReference type="EMBL" id="OBEL01000001">
    <property type="protein sequence ID" value="SNZ08049.1"/>
    <property type="molecule type" value="Genomic_DNA"/>
</dbReference>
<dbReference type="GO" id="GO:0006629">
    <property type="term" value="P:lipid metabolic process"/>
    <property type="evidence" value="ECO:0007669"/>
    <property type="project" value="InterPro"/>
</dbReference>
<dbReference type="RefSeq" id="WP_097152602.1">
    <property type="nucleotide sequence ID" value="NZ_OBEL01000001.1"/>
</dbReference>
<evidence type="ECO:0000313" key="2">
    <source>
        <dbReference type="EMBL" id="SNZ08049.1"/>
    </source>
</evidence>
<dbReference type="OrthoDB" id="9795622at2"/>
<dbReference type="PROSITE" id="PS51704">
    <property type="entry name" value="GP_PDE"/>
    <property type="match status" value="1"/>
</dbReference>
<dbReference type="AlphaFoldDB" id="A0A285NF19"/>
<dbReference type="Proteomes" id="UP000219439">
    <property type="component" value="Unassembled WGS sequence"/>
</dbReference>